<dbReference type="OrthoDB" id="3200163at2759"/>
<evidence type="ECO:0000256" key="1">
    <source>
        <dbReference type="ARBA" id="ARBA00005964"/>
    </source>
</evidence>
<dbReference type="AlphaFoldDB" id="A0A6P7YBW8"/>
<feature type="domain" description="Carboxylesterase type B" evidence="5">
    <location>
        <begin position="31"/>
        <end position="547"/>
    </location>
</feature>
<evidence type="ECO:0000256" key="3">
    <source>
        <dbReference type="ARBA" id="ARBA00023157"/>
    </source>
</evidence>
<dbReference type="SUPFAM" id="SSF53474">
    <property type="entry name" value="alpha/beta-Hydrolases"/>
    <property type="match status" value="1"/>
</dbReference>
<dbReference type="RefSeq" id="XP_030060314.1">
    <property type="nucleotide sequence ID" value="XM_030204454.1"/>
</dbReference>
<dbReference type="FunFam" id="3.40.50.1820:FF:000011">
    <property type="entry name" value="Carboxylic ester hydrolase"/>
    <property type="match status" value="1"/>
</dbReference>
<keyword evidence="6" id="KW-1185">Reference proteome</keyword>
<dbReference type="InterPro" id="IPR050309">
    <property type="entry name" value="Type-B_Carboxylest/Lipase"/>
</dbReference>
<dbReference type="CDD" id="cd00312">
    <property type="entry name" value="Esterase_lipase"/>
    <property type="match status" value="1"/>
</dbReference>
<dbReference type="PROSITE" id="PS00122">
    <property type="entry name" value="CARBOXYLESTERASE_B_1"/>
    <property type="match status" value="1"/>
</dbReference>
<dbReference type="InterPro" id="IPR019819">
    <property type="entry name" value="Carboxylesterase_B_CS"/>
</dbReference>
<dbReference type="InterPro" id="IPR019826">
    <property type="entry name" value="Carboxylesterase_B_AS"/>
</dbReference>
<evidence type="ECO:0000313" key="7">
    <source>
        <dbReference type="RefSeq" id="XP_030060314.1"/>
    </source>
</evidence>
<evidence type="ECO:0000256" key="4">
    <source>
        <dbReference type="RuleBase" id="RU361235"/>
    </source>
</evidence>
<keyword evidence="2 4" id="KW-0378">Hydrolase</keyword>
<evidence type="ECO:0000313" key="8">
    <source>
        <dbReference type="RefSeq" id="XP_030060315.1"/>
    </source>
</evidence>
<accession>A0A6P7YBW8</accession>
<feature type="chain" id="PRO_5044519070" description="Carboxylic ester hydrolase" evidence="4">
    <location>
        <begin position="20"/>
        <end position="568"/>
    </location>
</feature>
<comment type="similarity">
    <text evidence="1 4">Belongs to the type-B carboxylesterase/lipase family.</text>
</comment>
<sequence length="568" mass="62921">MGFCFTVSLLFCLISDFCATAIAAGGQKVSQPTVVTKYGKVQGKLLSVNGTDRRVEAYLGIPFAKPPVGPLRFSPPQPAEPWNGVRNATSDPPMCLQKMDIMDLLKEFTKADFPTFTVSEDCLFLNIYTPAHRKKKSKLPVMVWIHGGGLTSGGASIYDGSVLSAYENVVMVPIQYRLGLLGFFSTGEEHALGNWGFLDQLAALRWIQENIEDFGGDPDSVTIFGESAGGISVSALILSPLSKGLFHKAISESGVATFPGIIMSDPVVIAEFANMTANLLGCEGMDSAAAVNCLRTKTEEELLDPNFITKVPFIPAVVEGVFLSKSPEEFLPGEEGSPVPYLLGFNNHEFGWIIPNIAQAHELLQGKIKENIMSSLEGALPFTGPYREYFDLAREEYLGDTEDPIQLRDLVLEMFGDMMFVIPSVKTARYHRDSGLPVFLYEFQHQPSGFGDLRPDFVKADHGDELSYVLGNPFQPTHLSVLNIATDEEKSLSRAMMKYWANFARTGNPNGDGLVEWPVYDHNEQYLEIDLQQKAGTKLKDHRVTFWTKIVPEKIQQRIKEKKEHTEL</sequence>
<reference evidence="7 8" key="1">
    <citation type="submission" date="2025-04" db="UniProtKB">
        <authorList>
            <consortium name="RefSeq"/>
        </authorList>
    </citation>
    <scope>IDENTIFICATION</scope>
</reference>
<dbReference type="GeneID" id="115470863"/>
<evidence type="ECO:0000313" key="6">
    <source>
        <dbReference type="Proteomes" id="UP000515156"/>
    </source>
</evidence>
<dbReference type="PROSITE" id="PS00941">
    <property type="entry name" value="CARBOXYLESTERASE_B_2"/>
    <property type="match status" value="1"/>
</dbReference>
<evidence type="ECO:0000256" key="2">
    <source>
        <dbReference type="ARBA" id="ARBA00022801"/>
    </source>
</evidence>
<dbReference type="InterPro" id="IPR002018">
    <property type="entry name" value="CarbesteraseB"/>
</dbReference>
<dbReference type="Pfam" id="PF00135">
    <property type="entry name" value="COesterase"/>
    <property type="match status" value="1"/>
</dbReference>
<proteinExistence type="inferred from homology"/>
<dbReference type="GO" id="GO:0016787">
    <property type="term" value="F:hydrolase activity"/>
    <property type="evidence" value="ECO:0007669"/>
    <property type="project" value="UniProtKB-KW"/>
</dbReference>
<keyword evidence="4" id="KW-0732">Signal</keyword>
<feature type="signal peptide" evidence="4">
    <location>
        <begin position="1"/>
        <end position="19"/>
    </location>
</feature>
<gene>
    <name evidence="7 8" type="primary">LOC115470863</name>
</gene>
<dbReference type="InterPro" id="IPR029058">
    <property type="entry name" value="AB_hydrolase_fold"/>
</dbReference>
<keyword evidence="3" id="KW-1015">Disulfide bond</keyword>
<protein>
    <recommendedName>
        <fullName evidence="4">Carboxylic ester hydrolase</fullName>
        <ecNumber evidence="4">3.1.1.-</ecNumber>
    </recommendedName>
</protein>
<dbReference type="Gene3D" id="3.40.50.1820">
    <property type="entry name" value="alpha/beta hydrolase"/>
    <property type="match status" value="1"/>
</dbReference>
<dbReference type="Proteomes" id="UP000515156">
    <property type="component" value="Chromosome 5"/>
</dbReference>
<dbReference type="RefSeq" id="XP_030060315.1">
    <property type="nucleotide sequence ID" value="XM_030204455.1"/>
</dbReference>
<evidence type="ECO:0000259" key="5">
    <source>
        <dbReference type="Pfam" id="PF00135"/>
    </source>
</evidence>
<dbReference type="PANTHER" id="PTHR11559">
    <property type="entry name" value="CARBOXYLESTERASE"/>
    <property type="match status" value="1"/>
</dbReference>
<organism evidence="6 7">
    <name type="scientific">Microcaecilia unicolor</name>
    <dbReference type="NCBI Taxonomy" id="1415580"/>
    <lineage>
        <taxon>Eukaryota</taxon>
        <taxon>Metazoa</taxon>
        <taxon>Chordata</taxon>
        <taxon>Craniata</taxon>
        <taxon>Vertebrata</taxon>
        <taxon>Euteleostomi</taxon>
        <taxon>Amphibia</taxon>
        <taxon>Gymnophiona</taxon>
        <taxon>Siphonopidae</taxon>
        <taxon>Microcaecilia</taxon>
    </lineage>
</organism>
<name>A0A6P7YBW8_9AMPH</name>
<dbReference type="EC" id="3.1.1.-" evidence="4"/>